<dbReference type="OrthoDB" id="3260407at2759"/>
<proteinExistence type="predicted"/>
<name>A0A0C9WGS9_9AGAR</name>
<gene>
    <name evidence="1" type="ORF">K443DRAFT_117276</name>
</gene>
<evidence type="ECO:0000313" key="1">
    <source>
        <dbReference type="EMBL" id="KIJ89974.1"/>
    </source>
</evidence>
<accession>A0A0C9WGS9</accession>
<sequence>MHHIFVYCEVYEEWRVEAGASVVEWTKEKLNTLEVEEKTFFYLGQLPKIDPLINMGGVESGEIYRRRLKSHIINGWHLSCIRLAGRIFGDFQRRMAVLNDVKKKC</sequence>
<keyword evidence="2" id="KW-1185">Reference proteome</keyword>
<reference evidence="2" key="2">
    <citation type="submission" date="2015-01" db="EMBL/GenBank/DDBJ databases">
        <title>Evolutionary Origins and Diversification of the Mycorrhizal Mutualists.</title>
        <authorList>
            <consortium name="DOE Joint Genome Institute"/>
            <consortium name="Mycorrhizal Genomics Consortium"/>
            <person name="Kohler A."/>
            <person name="Kuo A."/>
            <person name="Nagy L.G."/>
            <person name="Floudas D."/>
            <person name="Copeland A."/>
            <person name="Barry K.W."/>
            <person name="Cichocki N."/>
            <person name="Veneault-Fourrey C."/>
            <person name="LaButti K."/>
            <person name="Lindquist E.A."/>
            <person name="Lipzen A."/>
            <person name="Lundell T."/>
            <person name="Morin E."/>
            <person name="Murat C."/>
            <person name="Riley R."/>
            <person name="Ohm R."/>
            <person name="Sun H."/>
            <person name="Tunlid A."/>
            <person name="Henrissat B."/>
            <person name="Grigoriev I.V."/>
            <person name="Hibbett D.S."/>
            <person name="Martin F."/>
        </authorList>
    </citation>
    <scope>NUCLEOTIDE SEQUENCE [LARGE SCALE GENOMIC DNA]</scope>
    <source>
        <strain evidence="2">LaAM-08-1</strain>
    </source>
</reference>
<dbReference type="Proteomes" id="UP000054477">
    <property type="component" value="Unassembled WGS sequence"/>
</dbReference>
<organism evidence="1 2">
    <name type="scientific">Laccaria amethystina LaAM-08-1</name>
    <dbReference type="NCBI Taxonomy" id="1095629"/>
    <lineage>
        <taxon>Eukaryota</taxon>
        <taxon>Fungi</taxon>
        <taxon>Dikarya</taxon>
        <taxon>Basidiomycota</taxon>
        <taxon>Agaricomycotina</taxon>
        <taxon>Agaricomycetes</taxon>
        <taxon>Agaricomycetidae</taxon>
        <taxon>Agaricales</taxon>
        <taxon>Agaricineae</taxon>
        <taxon>Hydnangiaceae</taxon>
        <taxon>Laccaria</taxon>
    </lineage>
</organism>
<dbReference type="EMBL" id="KN839336">
    <property type="protein sequence ID" value="KIJ89974.1"/>
    <property type="molecule type" value="Genomic_DNA"/>
</dbReference>
<protein>
    <submittedName>
        <fullName evidence="1">Uncharacterized protein</fullName>
    </submittedName>
</protein>
<dbReference type="AlphaFoldDB" id="A0A0C9WGS9"/>
<evidence type="ECO:0000313" key="2">
    <source>
        <dbReference type="Proteomes" id="UP000054477"/>
    </source>
</evidence>
<dbReference type="HOGENOM" id="CLU_2237050_0_0_1"/>
<reference evidence="1 2" key="1">
    <citation type="submission" date="2014-04" db="EMBL/GenBank/DDBJ databases">
        <authorList>
            <consortium name="DOE Joint Genome Institute"/>
            <person name="Kuo A."/>
            <person name="Kohler A."/>
            <person name="Nagy L.G."/>
            <person name="Floudas D."/>
            <person name="Copeland A."/>
            <person name="Barry K.W."/>
            <person name="Cichocki N."/>
            <person name="Veneault-Fourrey C."/>
            <person name="LaButti K."/>
            <person name="Lindquist E.A."/>
            <person name="Lipzen A."/>
            <person name="Lundell T."/>
            <person name="Morin E."/>
            <person name="Murat C."/>
            <person name="Sun H."/>
            <person name="Tunlid A."/>
            <person name="Henrissat B."/>
            <person name="Grigoriev I.V."/>
            <person name="Hibbett D.S."/>
            <person name="Martin F."/>
            <person name="Nordberg H.P."/>
            <person name="Cantor M.N."/>
            <person name="Hua S.X."/>
        </authorList>
    </citation>
    <scope>NUCLEOTIDE SEQUENCE [LARGE SCALE GENOMIC DNA]</scope>
    <source>
        <strain evidence="1 2">LaAM-08-1</strain>
    </source>
</reference>